<proteinExistence type="predicted"/>
<dbReference type="PANTHER" id="PTHR45947">
    <property type="entry name" value="SULFOQUINOVOSYL TRANSFERASE SQD2"/>
    <property type="match status" value="1"/>
</dbReference>
<evidence type="ECO:0000313" key="2">
    <source>
        <dbReference type="EMBL" id="MEB3100782.1"/>
    </source>
</evidence>
<dbReference type="CDD" id="cd03812">
    <property type="entry name" value="GT4_CapH-like"/>
    <property type="match status" value="1"/>
</dbReference>
<evidence type="ECO:0000259" key="1">
    <source>
        <dbReference type="Pfam" id="PF13439"/>
    </source>
</evidence>
<gene>
    <name evidence="2" type="ORF">VF724_03810</name>
</gene>
<dbReference type="RefSeq" id="WP_371752900.1">
    <property type="nucleotide sequence ID" value="NZ_JAYJLD010000004.1"/>
</dbReference>
<dbReference type="Proteomes" id="UP001310386">
    <property type="component" value="Unassembled WGS sequence"/>
</dbReference>
<name>A0ABU5ZE49_9BACL</name>
<dbReference type="InterPro" id="IPR050194">
    <property type="entry name" value="Glycosyltransferase_grp1"/>
</dbReference>
<evidence type="ECO:0000313" key="3">
    <source>
        <dbReference type="Proteomes" id="UP001310386"/>
    </source>
</evidence>
<dbReference type="SUPFAM" id="SSF53756">
    <property type="entry name" value="UDP-Glycosyltransferase/glycogen phosphorylase"/>
    <property type="match status" value="1"/>
</dbReference>
<accession>A0ABU5ZE49</accession>
<organism evidence="2 3">
    <name type="scientific">Ferviditalea candida</name>
    <dbReference type="NCBI Taxonomy" id="3108399"/>
    <lineage>
        <taxon>Bacteria</taxon>
        <taxon>Bacillati</taxon>
        <taxon>Bacillota</taxon>
        <taxon>Bacilli</taxon>
        <taxon>Bacillales</taxon>
        <taxon>Paenibacillaceae</taxon>
        <taxon>Ferviditalea</taxon>
    </lineage>
</organism>
<feature type="domain" description="Glycosyltransferase subfamily 4-like N-terminal" evidence="1">
    <location>
        <begin position="16"/>
        <end position="176"/>
    </location>
</feature>
<dbReference type="InterPro" id="IPR028098">
    <property type="entry name" value="Glyco_trans_4-like_N"/>
</dbReference>
<dbReference type="Pfam" id="PF13439">
    <property type="entry name" value="Glyco_transf_4"/>
    <property type="match status" value="1"/>
</dbReference>
<comment type="caution">
    <text evidence="2">The sequence shown here is derived from an EMBL/GenBank/DDBJ whole genome shotgun (WGS) entry which is preliminary data.</text>
</comment>
<dbReference type="Gene3D" id="3.40.50.2000">
    <property type="entry name" value="Glycogen Phosphorylase B"/>
    <property type="match status" value="2"/>
</dbReference>
<reference evidence="2" key="1">
    <citation type="submission" date="2023-12" db="EMBL/GenBank/DDBJ databases">
        <title>Fervidustalea candida gen. nov., sp. nov., a novel member of the family Paenibacillaceae isolated from a geothermal area.</title>
        <authorList>
            <person name="Li W.-J."/>
            <person name="Jiao J.-Y."/>
            <person name="Chen Y."/>
        </authorList>
    </citation>
    <scope>NUCLEOTIDE SEQUENCE</scope>
    <source>
        <strain evidence="2">SYSU GA230002</strain>
    </source>
</reference>
<sequence>MEPIRILQVVTIMNRGGLETMLMNYYRQLDRGRIQFDFMVHRAEKGYYDDEILKLGGKIYRMPQIRPGNYRLYFRMLDEFFATHREYKVVHSHINENSSFVLRAAKRAGVPCRIAHSHLSDLGIDIKLPFRLYARFAMKDYPNRYFACSKKAGQWLFGKRKSDSNQITVLNNAVNVRDFKYDEALRNQAKLEFDAGDRLVIGHIGRFVKQKNHSFLLDVFKAVHDKRPDSLLIMIGDGPLRPAIEDKADQLGLTGNVRFLGVRADIPRLMQGMDLFLFPSLFEGLPVVLVEAQAAGLRCVVSDTITSETDVTGRLDFVSLKASPDAWADIILASSYEHKDTSGLLGRSGYDTAEMAKWLTRYYEENFMPEEANRDFVEAFR</sequence>
<dbReference type="PANTHER" id="PTHR45947:SF3">
    <property type="entry name" value="SULFOQUINOVOSYL TRANSFERASE SQD2"/>
    <property type="match status" value="1"/>
</dbReference>
<protein>
    <submittedName>
        <fullName evidence="2">Glycosyltransferase family 1 protein</fullName>
    </submittedName>
</protein>
<keyword evidence="3" id="KW-1185">Reference proteome</keyword>
<dbReference type="Pfam" id="PF13692">
    <property type="entry name" value="Glyco_trans_1_4"/>
    <property type="match status" value="1"/>
</dbReference>
<dbReference type="EMBL" id="JAYJLD010000004">
    <property type="protein sequence ID" value="MEB3100782.1"/>
    <property type="molecule type" value="Genomic_DNA"/>
</dbReference>